<dbReference type="SUPFAM" id="SSF109604">
    <property type="entry name" value="HD-domain/PDEase-like"/>
    <property type="match status" value="1"/>
</dbReference>
<reference evidence="2 3" key="1">
    <citation type="submission" date="2016-10" db="EMBL/GenBank/DDBJ databases">
        <authorList>
            <person name="de Groot N.N."/>
        </authorList>
    </citation>
    <scope>NUCLEOTIDE SEQUENCE [LARGE SCALE GENOMIC DNA]</scope>
    <source>
        <strain evidence="3">EB21,IBRC-M 10013,KCTC 4048</strain>
    </source>
</reference>
<dbReference type="EMBL" id="FNIA01000010">
    <property type="protein sequence ID" value="SDM93868.1"/>
    <property type="molecule type" value="Genomic_DNA"/>
</dbReference>
<dbReference type="InterPro" id="IPR006675">
    <property type="entry name" value="HDIG_dom"/>
</dbReference>
<evidence type="ECO:0000313" key="3">
    <source>
        <dbReference type="Proteomes" id="UP000199370"/>
    </source>
</evidence>
<dbReference type="SMART" id="SM00471">
    <property type="entry name" value="HDc"/>
    <property type="match status" value="1"/>
</dbReference>
<dbReference type="STRING" id="996166.SAMN05192554_11018"/>
<evidence type="ECO:0000259" key="1">
    <source>
        <dbReference type="PROSITE" id="PS51831"/>
    </source>
</evidence>
<dbReference type="RefSeq" id="WP_089733530.1">
    <property type="nucleotide sequence ID" value="NZ_FNIA01000010.1"/>
</dbReference>
<dbReference type="AlphaFoldDB" id="A0A1G9XAV7"/>
<dbReference type="Gene3D" id="1.10.3210.50">
    <property type="match status" value="1"/>
</dbReference>
<dbReference type="PROSITE" id="PS51831">
    <property type="entry name" value="HD"/>
    <property type="match status" value="1"/>
</dbReference>
<sequence length="221" mass="24557">MTTDLGPLARELSLPYYDAALPAHDRYHAERVRDVALRLADDCDRPVDRDVLAAAAWLHDIGRPLERTGDIDDHDVWGAIEAVDLLDSEGVPTATVDAVEHCIRAHSIRASSPEPATVEAELLFDADKLDAAGARGIVRLACIVGERSGRAGERHAVIDDASEARMAPEDGRDVSLLRHWTRERLDALHTDPGRRLGRERWQFVETFFDRFEREAGVDGTH</sequence>
<dbReference type="Proteomes" id="UP000199370">
    <property type="component" value="Unassembled WGS sequence"/>
</dbReference>
<organism evidence="2 3">
    <name type="scientific">Haloarchaeobius iranensis</name>
    <dbReference type="NCBI Taxonomy" id="996166"/>
    <lineage>
        <taxon>Archaea</taxon>
        <taxon>Methanobacteriati</taxon>
        <taxon>Methanobacteriota</taxon>
        <taxon>Stenosarchaea group</taxon>
        <taxon>Halobacteria</taxon>
        <taxon>Halobacteriales</taxon>
        <taxon>Halorubellaceae</taxon>
        <taxon>Haloarchaeobius</taxon>
    </lineage>
</organism>
<accession>A0A1G9XAV7</accession>
<dbReference type="NCBIfam" id="TIGR00277">
    <property type="entry name" value="HDIG"/>
    <property type="match status" value="1"/>
</dbReference>
<dbReference type="CDD" id="cd00077">
    <property type="entry name" value="HDc"/>
    <property type="match status" value="1"/>
</dbReference>
<dbReference type="OrthoDB" id="17914at2157"/>
<proteinExistence type="predicted"/>
<dbReference type="Pfam" id="PF01966">
    <property type="entry name" value="HD"/>
    <property type="match status" value="1"/>
</dbReference>
<evidence type="ECO:0000313" key="2">
    <source>
        <dbReference type="EMBL" id="SDM93868.1"/>
    </source>
</evidence>
<feature type="domain" description="HD" evidence="1">
    <location>
        <begin position="25"/>
        <end position="132"/>
    </location>
</feature>
<protein>
    <recommendedName>
        <fullName evidence="1">HD domain-containing protein</fullName>
    </recommendedName>
</protein>
<name>A0A1G9XAV7_9EURY</name>
<keyword evidence="3" id="KW-1185">Reference proteome</keyword>
<gene>
    <name evidence="2" type="ORF">SAMN05192554_11018</name>
</gene>
<dbReference type="InterPro" id="IPR006674">
    <property type="entry name" value="HD_domain"/>
</dbReference>
<dbReference type="PANTHER" id="PTHR33594">
    <property type="entry name" value="SUPERFAMILY HYDROLASE, PUTATIVE (AFU_ORTHOLOGUE AFUA_1G03035)-RELATED"/>
    <property type="match status" value="1"/>
</dbReference>
<dbReference type="PANTHER" id="PTHR33594:SF1">
    <property type="entry name" value="HD_PDEASE DOMAIN-CONTAINING PROTEIN"/>
    <property type="match status" value="1"/>
</dbReference>
<dbReference type="InterPro" id="IPR003607">
    <property type="entry name" value="HD/PDEase_dom"/>
</dbReference>